<dbReference type="Proteomes" id="UP000744676">
    <property type="component" value="Unassembled WGS sequence"/>
</dbReference>
<accession>A0ACB6V1L9</accession>
<keyword evidence="2" id="KW-1185">Reference proteome</keyword>
<sequence length="213" mass="25624">MCRFNSGFFYLLDGLKDYRYYWRVEPNVHFKCDINEDPFKVMKNGNYSYGWTMTMPEDIKSIETLWPTVKQYLHDKKPHLPADNMLEFLTDDNSETYNTCHYWSNFEIGDLSFYRSKEYQEFFEYLDATGGFFYERWGDAPVHSIAVSLLLPKTKIKHFPHTGYYHKPNQGCPLREEVRKELNCACNPDQDWTFHFYSCTEKYYLVSDKPRPF</sequence>
<protein>
    <submittedName>
        <fullName evidence="1">Uncharacterized protein</fullName>
    </submittedName>
</protein>
<evidence type="ECO:0000313" key="2">
    <source>
        <dbReference type="Proteomes" id="UP000744676"/>
    </source>
</evidence>
<dbReference type="EMBL" id="QVQA01000145">
    <property type="protein sequence ID" value="KAF5094865.1"/>
    <property type="molecule type" value="Genomic_DNA"/>
</dbReference>
<organism evidence="1 2">
    <name type="scientific">Geotrichum galactomycetum</name>
    <dbReference type="NCBI Taxonomy" id="27317"/>
    <lineage>
        <taxon>Eukaryota</taxon>
        <taxon>Fungi</taxon>
        <taxon>Dikarya</taxon>
        <taxon>Ascomycota</taxon>
        <taxon>Saccharomycotina</taxon>
        <taxon>Dipodascomycetes</taxon>
        <taxon>Dipodascales</taxon>
        <taxon>Dipodascaceae</taxon>
        <taxon>Geotrichum</taxon>
    </lineage>
</organism>
<comment type="caution">
    <text evidence="1">The sequence shown here is derived from an EMBL/GenBank/DDBJ whole genome shotgun (WGS) entry which is preliminary data.</text>
</comment>
<reference evidence="1 2" key="1">
    <citation type="journal article" date="2020" name="Front. Microbiol.">
        <title>Phenotypic and Genetic Characterization of the Cheese Ripening Yeast Geotrichum candidum.</title>
        <authorList>
            <person name="Perkins V."/>
            <person name="Vignola S."/>
            <person name="Lessard M.H."/>
            <person name="Plante P.L."/>
            <person name="Corbeil J."/>
            <person name="Dugat-Bony E."/>
            <person name="Frenette M."/>
            <person name="Labrie S."/>
        </authorList>
    </citation>
    <scope>NUCLEOTIDE SEQUENCE [LARGE SCALE GENOMIC DNA]</scope>
    <source>
        <strain evidence="1 2">LMA-1147</strain>
    </source>
</reference>
<gene>
    <name evidence="1" type="ORF">D0Z00_003365</name>
</gene>
<name>A0ACB6V1L9_9ASCO</name>
<evidence type="ECO:0000313" key="1">
    <source>
        <dbReference type="EMBL" id="KAF5094865.1"/>
    </source>
</evidence>
<proteinExistence type="predicted"/>